<name>A0A6J6U9D1_9ZZZZ</name>
<sequence length="394" mass="42565">MGSMPRVAVVGGSLGGLTAALLLRDLGCEVSVYERSHEELEAKGAGIAVLEATWRYPVQRLGVPADDFSAKTSWVRFLEADGSTAFEERRDYHLSSWNAVYRVLLHGFGRENYHLSSEVTSFVDDGAHVTINFADGRTDVVDLLVCADGIASEARQKLLPDVTSAYAGYIAWRGVIPESELTAETFDALHESLTYQVMDHSHILVYPIPGLAGEVEPGHRLMNIVWYRNVPPEDFTAFLTDVNGDVRSVSIPPGLVNERDLAAMRADAKALLAPQLAEVVTGIKEPFLQVVYDIEVPRMAFGRVCLIGDAAFACRPHAAAGTAKAAEDGWILAEEIAAADGDVVKALAAWEVRQLALGHSLLGRTRDIGYRSQVAGTFKAGAPDLVFGLYGPGN</sequence>
<reference evidence="2" key="1">
    <citation type="submission" date="2020-05" db="EMBL/GenBank/DDBJ databases">
        <authorList>
            <person name="Chiriac C."/>
            <person name="Salcher M."/>
            <person name="Ghai R."/>
            <person name="Kavagutti S V."/>
        </authorList>
    </citation>
    <scope>NUCLEOTIDE SEQUENCE</scope>
</reference>
<feature type="domain" description="2,6-dihydroxypyridine 3-monooxygenase substrate binding" evidence="1">
    <location>
        <begin position="166"/>
        <end position="293"/>
    </location>
</feature>
<dbReference type="PRINTS" id="PR00420">
    <property type="entry name" value="RNGMNOXGNASE"/>
</dbReference>
<evidence type="ECO:0000313" key="3">
    <source>
        <dbReference type="EMBL" id="CAB4991179.1"/>
    </source>
</evidence>
<dbReference type="PANTHER" id="PTHR47469:SF2">
    <property type="entry name" value="OS06G0597600 PROTEIN"/>
    <property type="match status" value="1"/>
</dbReference>
<evidence type="ECO:0000313" key="2">
    <source>
        <dbReference type="EMBL" id="CAB4755975.1"/>
    </source>
</evidence>
<dbReference type="EMBL" id="CAEZYW010000285">
    <property type="protein sequence ID" value="CAB4755975.1"/>
    <property type="molecule type" value="Genomic_DNA"/>
</dbReference>
<proteinExistence type="predicted"/>
<protein>
    <submittedName>
        <fullName evidence="2">Unannotated protein</fullName>
    </submittedName>
</protein>
<evidence type="ECO:0000259" key="1">
    <source>
        <dbReference type="Pfam" id="PF22607"/>
    </source>
</evidence>
<dbReference type="InterPro" id="IPR054707">
    <property type="entry name" value="DhpH_subs-bd"/>
</dbReference>
<dbReference type="AlphaFoldDB" id="A0A6J6U9D1"/>
<dbReference type="Gene3D" id="3.50.50.60">
    <property type="entry name" value="FAD/NAD(P)-binding domain"/>
    <property type="match status" value="2"/>
</dbReference>
<organism evidence="2">
    <name type="scientific">freshwater metagenome</name>
    <dbReference type="NCBI Taxonomy" id="449393"/>
    <lineage>
        <taxon>unclassified sequences</taxon>
        <taxon>metagenomes</taxon>
        <taxon>ecological metagenomes</taxon>
    </lineage>
</organism>
<dbReference type="NCBIfam" id="NF005566">
    <property type="entry name" value="PRK07236.1"/>
    <property type="match status" value="1"/>
</dbReference>
<dbReference type="EMBL" id="CAFBOM010000162">
    <property type="protein sequence ID" value="CAB4991179.1"/>
    <property type="molecule type" value="Genomic_DNA"/>
</dbReference>
<dbReference type="InterPro" id="IPR053212">
    <property type="entry name" value="DHP_3-monooxygenase"/>
</dbReference>
<dbReference type="SUPFAM" id="SSF51905">
    <property type="entry name" value="FAD/NAD(P)-binding domain"/>
    <property type="match status" value="1"/>
</dbReference>
<gene>
    <name evidence="2" type="ORF">UFOPK2786_01557</name>
    <name evidence="3" type="ORF">UFOPK3957_01013</name>
</gene>
<dbReference type="Pfam" id="PF22607">
    <property type="entry name" value="FAD_binding-like"/>
    <property type="match status" value="1"/>
</dbReference>
<dbReference type="InterPro" id="IPR036188">
    <property type="entry name" value="FAD/NAD-bd_sf"/>
</dbReference>
<accession>A0A6J6U9D1</accession>
<dbReference type="SUPFAM" id="SSF54373">
    <property type="entry name" value="FAD-linked reductases, C-terminal domain"/>
    <property type="match status" value="1"/>
</dbReference>
<dbReference type="PANTHER" id="PTHR47469">
    <property type="entry name" value="MONOOXYGENASE-LIKE"/>
    <property type="match status" value="1"/>
</dbReference>